<keyword evidence="10" id="KW-0997">Cell inner membrane</keyword>
<organism evidence="11 12">
    <name type="scientific">Isoalcanivorax beigongshangi</name>
    <dbReference type="NCBI Taxonomy" id="3238810"/>
    <lineage>
        <taxon>Bacteria</taxon>
        <taxon>Pseudomonadati</taxon>
        <taxon>Pseudomonadota</taxon>
        <taxon>Gammaproteobacteria</taxon>
        <taxon>Oceanospirillales</taxon>
        <taxon>Alcanivoracaceae</taxon>
        <taxon>Isoalcanivorax</taxon>
    </lineage>
</organism>
<feature type="transmembrane region" description="Helical" evidence="10">
    <location>
        <begin position="44"/>
        <end position="61"/>
    </location>
</feature>
<evidence type="ECO:0000256" key="3">
    <source>
        <dbReference type="ARBA" id="ARBA00022448"/>
    </source>
</evidence>
<comment type="caution">
    <text evidence="11">The sequence shown here is derived from an EMBL/GenBank/DDBJ whole genome shotgun (WGS) entry which is preliminary data.</text>
</comment>
<protein>
    <recommendedName>
        <fullName evidence="10">Large-conductance mechanosensitive channel</fullName>
    </recommendedName>
</protein>
<dbReference type="Gene3D" id="1.10.1200.120">
    <property type="entry name" value="Large-conductance mechanosensitive channel, MscL, domain 1"/>
    <property type="match status" value="1"/>
</dbReference>
<dbReference type="PANTHER" id="PTHR30266">
    <property type="entry name" value="MECHANOSENSITIVE CHANNEL MSCL"/>
    <property type="match status" value="1"/>
</dbReference>
<dbReference type="Pfam" id="PF01741">
    <property type="entry name" value="MscL"/>
    <property type="match status" value="1"/>
</dbReference>
<dbReference type="PANTHER" id="PTHR30266:SF2">
    <property type="entry name" value="LARGE-CONDUCTANCE MECHANOSENSITIVE CHANNEL"/>
    <property type="match status" value="1"/>
</dbReference>
<evidence type="ECO:0000256" key="8">
    <source>
        <dbReference type="ARBA" id="ARBA00023136"/>
    </source>
</evidence>
<keyword evidence="9 10" id="KW-0407">Ion channel</keyword>
<proteinExistence type="inferred from homology"/>
<evidence type="ECO:0000256" key="10">
    <source>
        <dbReference type="HAMAP-Rule" id="MF_00115"/>
    </source>
</evidence>
<comment type="subunit">
    <text evidence="10">Homopentamer.</text>
</comment>
<reference evidence="11 12" key="1">
    <citation type="submission" date="2024-07" db="EMBL/GenBank/DDBJ databases">
        <authorList>
            <person name="Ren Q."/>
        </authorList>
    </citation>
    <scope>NUCLEOTIDE SEQUENCE [LARGE SCALE GENOMIC DNA]</scope>
    <source>
        <strain evidence="11 12">REN37</strain>
    </source>
</reference>
<evidence type="ECO:0000313" key="12">
    <source>
        <dbReference type="Proteomes" id="UP001562065"/>
    </source>
</evidence>
<evidence type="ECO:0000256" key="4">
    <source>
        <dbReference type="ARBA" id="ARBA00022475"/>
    </source>
</evidence>
<sequence>MGIMSEFKEFAVKGNVVDMAVGIIIGGAFGTIVQSLVNDIIMPPVGLLLGGVDFSELFLVLQGDGVYATLADAQAAGAVTINYGAFINNVVSFLIVAFAVFMLVKTVNRMKRKEEAVEAPAAPAAPAEEVVLLREIRDSLRKD</sequence>
<dbReference type="InterPro" id="IPR037673">
    <property type="entry name" value="MSC/AndL"/>
</dbReference>
<keyword evidence="7 10" id="KW-0406">Ion transport</keyword>
<dbReference type="PRINTS" id="PR01264">
    <property type="entry name" value="MECHCHANNEL"/>
</dbReference>
<keyword evidence="4 10" id="KW-1003">Cell membrane</keyword>
<dbReference type="InterPro" id="IPR036019">
    <property type="entry name" value="MscL_channel"/>
</dbReference>
<keyword evidence="5 10" id="KW-0812">Transmembrane</keyword>
<keyword evidence="8 10" id="KW-0472">Membrane</keyword>
<evidence type="ECO:0000256" key="5">
    <source>
        <dbReference type="ARBA" id="ARBA00022692"/>
    </source>
</evidence>
<dbReference type="InterPro" id="IPR001185">
    <property type="entry name" value="MS_channel"/>
</dbReference>
<evidence type="ECO:0000256" key="6">
    <source>
        <dbReference type="ARBA" id="ARBA00022989"/>
    </source>
</evidence>
<dbReference type="Proteomes" id="UP001562065">
    <property type="component" value="Unassembled WGS sequence"/>
</dbReference>
<evidence type="ECO:0000256" key="9">
    <source>
        <dbReference type="ARBA" id="ARBA00023303"/>
    </source>
</evidence>
<evidence type="ECO:0000313" key="11">
    <source>
        <dbReference type="EMBL" id="MEY1660793.1"/>
    </source>
</evidence>
<dbReference type="EMBL" id="JBGCUO010000001">
    <property type="protein sequence ID" value="MEY1660793.1"/>
    <property type="molecule type" value="Genomic_DNA"/>
</dbReference>
<gene>
    <name evidence="10 11" type="primary">mscL</name>
    <name evidence="11" type="ORF">AB5I84_01360</name>
</gene>
<dbReference type="PROSITE" id="PS01327">
    <property type="entry name" value="MSCL"/>
    <property type="match status" value="1"/>
</dbReference>
<feature type="transmembrane region" description="Helical" evidence="10">
    <location>
        <begin position="20"/>
        <end position="37"/>
    </location>
</feature>
<dbReference type="InterPro" id="IPR019823">
    <property type="entry name" value="Mechanosensitive_channel_CS"/>
</dbReference>
<dbReference type="NCBIfam" id="NF001843">
    <property type="entry name" value="PRK00567.1-4"/>
    <property type="match status" value="1"/>
</dbReference>
<dbReference type="SUPFAM" id="SSF81330">
    <property type="entry name" value="Gated mechanosensitive channel"/>
    <property type="match status" value="1"/>
</dbReference>
<keyword evidence="12" id="KW-1185">Reference proteome</keyword>
<evidence type="ECO:0000256" key="7">
    <source>
        <dbReference type="ARBA" id="ARBA00023065"/>
    </source>
</evidence>
<dbReference type="HAMAP" id="MF_00115">
    <property type="entry name" value="MscL"/>
    <property type="match status" value="1"/>
</dbReference>
<comment type="function">
    <text evidence="10">Channel that opens in response to stretch forces in the membrane lipid bilayer. May participate in the regulation of osmotic pressure changes within the cell.</text>
</comment>
<comment type="similarity">
    <text evidence="2 10">Belongs to the MscL family.</text>
</comment>
<dbReference type="NCBIfam" id="NF010557">
    <property type="entry name" value="PRK13952.1"/>
    <property type="match status" value="1"/>
</dbReference>
<keyword evidence="3 10" id="KW-0813">Transport</keyword>
<keyword evidence="6 10" id="KW-1133">Transmembrane helix</keyword>
<name>A0ABV4AG27_9GAMM</name>
<comment type="subcellular location">
    <subcellularLocation>
        <location evidence="10">Cell inner membrane</location>
        <topology evidence="10">Multi-pass membrane protein</topology>
    </subcellularLocation>
    <subcellularLocation>
        <location evidence="1">Cell membrane</location>
        <topology evidence="1">Multi-pass membrane protein</topology>
    </subcellularLocation>
</comment>
<accession>A0ABV4AG27</accession>
<dbReference type="NCBIfam" id="TIGR00220">
    <property type="entry name" value="mscL"/>
    <property type="match status" value="1"/>
</dbReference>
<evidence type="ECO:0000256" key="2">
    <source>
        <dbReference type="ARBA" id="ARBA00007254"/>
    </source>
</evidence>
<evidence type="ECO:0000256" key="1">
    <source>
        <dbReference type="ARBA" id="ARBA00004651"/>
    </source>
</evidence>
<feature type="transmembrane region" description="Helical" evidence="10">
    <location>
        <begin position="81"/>
        <end position="104"/>
    </location>
</feature>